<feature type="compositionally biased region" description="Basic residues" evidence="1">
    <location>
        <begin position="68"/>
        <end position="82"/>
    </location>
</feature>
<evidence type="ECO:0000256" key="1">
    <source>
        <dbReference type="SAM" id="MobiDB-lite"/>
    </source>
</evidence>
<feature type="non-terminal residue" evidence="2">
    <location>
        <position position="1"/>
    </location>
</feature>
<feature type="non-terminal residue" evidence="2">
    <location>
        <position position="136"/>
    </location>
</feature>
<feature type="compositionally biased region" description="Low complexity" evidence="1">
    <location>
        <begin position="22"/>
        <end position="32"/>
    </location>
</feature>
<evidence type="ECO:0000313" key="2">
    <source>
        <dbReference type="EMBL" id="CAA9229425.1"/>
    </source>
</evidence>
<protein>
    <submittedName>
        <fullName evidence="2">Uncharacterized protein</fullName>
    </submittedName>
</protein>
<dbReference type="AlphaFoldDB" id="A0A6J4HN30"/>
<accession>A0A6J4HN30</accession>
<feature type="compositionally biased region" description="Basic residues" evidence="1">
    <location>
        <begin position="93"/>
        <end position="109"/>
    </location>
</feature>
<proteinExistence type="predicted"/>
<name>A0A6J4HN30_9PROT</name>
<sequence length="136" mass="14651">ERIDPFPRTRLVQHRPRGGGAARRAPLGRVAGHGAPDAPVPPLRLAGNPGGLRHPVPPDLAGAALGAGRRRRARPRRARQRPAGRQPEADRGGHRHGRGRRGHRARHPVRLPVAGARSAAPPHLDGSPFPHRRRGL</sequence>
<feature type="region of interest" description="Disordered" evidence="1">
    <location>
        <begin position="1"/>
        <end position="136"/>
    </location>
</feature>
<organism evidence="2">
    <name type="scientific">uncultured Acetobacteraceae bacterium</name>
    <dbReference type="NCBI Taxonomy" id="169975"/>
    <lineage>
        <taxon>Bacteria</taxon>
        <taxon>Pseudomonadati</taxon>
        <taxon>Pseudomonadota</taxon>
        <taxon>Alphaproteobacteria</taxon>
        <taxon>Acetobacterales</taxon>
        <taxon>Acetobacteraceae</taxon>
        <taxon>environmental samples</taxon>
    </lineage>
</organism>
<reference evidence="2" key="1">
    <citation type="submission" date="2020-02" db="EMBL/GenBank/DDBJ databases">
        <authorList>
            <person name="Meier V. D."/>
        </authorList>
    </citation>
    <scope>NUCLEOTIDE SEQUENCE</scope>
    <source>
        <strain evidence="2">AVDCRST_MAG08</strain>
    </source>
</reference>
<gene>
    <name evidence="2" type="ORF">AVDCRST_MAG08-1017</name>
</gene>
<dbReference type="EMBL" id="CADCTG010000109">
    <property type="protein sequence ID" value="CAA9229425.1"/>
    <property type="molecule type" value="Genomic_DNA"/>
</dbReference>